<proteinExistence type="predicted"/>
<dbReference type="AlphaFoldDB" id="A0A839GLL2"/>
<evidence type="ECO:0000313" key="3">
    <source>
        <dbReference type="Proteomes" id="UP000563094"/>
    </source>
</evidence>
<name>A0A839GLL2_9BACT</name>
<sequence>MMKKYFTLSCCALAVWVSSCQEQPAPTAAQSKQQAFGLEAYLNQEAQNLHQATAAVTKTVSENGKAQETKTFSQLNWAEELGPFAEADINKPALLGAFTEEKTTNAAGQTVHRYRAKEEADATVRDVAYTFDAQGQLVQVDATLVQENMLFNTQKKLHLELQPAASPRLQSYSLDETQKLMFMGPQRYSVAGKVQQK</sequence>
<evidence type="ECO:0000313" key="2">
    <source>
        <dbReference type="EMBL" id="MBA9075866.1"/>
    </source>
</evidence>
<comment type="caution">
    <text evidence="2">The sequence shown here is derived from an EMBL/GenBank/DDBJ whole genome shotgun (WGS) entry which is preliminary data.</text>
</comment>
<reference evidence="2 3" key="1">
    <citation type="submission" date="2020-08" db="EMBL/GenBank/DDBJ databases">
        <title>Genomic Encyclopedia of Type Strains, Phase IV (KMG-IV): sequencing the most valuable type-strain genomes for metagenomic binning, comparative biology and taxonomic classification.</title>
        <authorList>
            <person name="Goeker M."/>
        </authorList>
    </citation>
    <scope>NUCLEOTIDE SEQUENCE [LARGE SCALE GENOMIC DNA]</scope>
    <source>
        <strain evidence="2 3">DSM 29854</strain>
    </source>
</reference>
<dbReference type="Proteomes" id="UP000563094">
    <property type="component" value="Unassembled WGS sequence"/>
</dbReference>
<feature type="signal peptide" evidence="1">
    <location>
        <begin position="1"/>
        <end position="22"/>
    </location>
</feature>
<keyword evidence="3" id="KW-1185">Reference proteome</keyword>
<keyword evidence="1" id="KW-0732">Signal</keyword>
<gene>
    <name evidence="2" type="ORF">FHS90_000568</name>
</gene>
<protein>
    <recommendedName>
        <fullName evidence="4">LPS export ABC transporter periplasmic protein LptC</fullName>
    </recommendedName>
</protein>
<organism evidence="2 3">
    <name type="scientific">Rufibacter quisquiliarum</name>
    <dbReference type="NCBI Taxonomy" id="1549639"/>
    <lineage>
        <taxon>Bacteria</taxon>
        <taxon>Pseudomonadati</taxon>
        <taxon>Bacteroidota</taxon>
        <taxon>Cytophagia</taxon>
        <taxon>Cytophagales</taxon>
        <taxon>Hymenobacteraceae</taxon>
        <taxon>Rufibacter</taxon>
    </lineage>
</organism>
<dbReference type="PROSITE" id="PS51257">
    <property type="entry name" value="PROKAR_LIPOPROTEIN"/>
    <property type="match status" value="1"/>
</dbReference>
<evidence type="ECO:0000256" key="1">
    <source>
        <dbReference type="SAM" id="SignalP"/>
    </source>
</evidence>
<feature type="chain" id="PRO_5032521121" description="LPS export ABC transporter periplasmic protein LptC" evidence="1">
    <location>
        <begin position="23"/>
        <end position="197"/>
    </location>
</feature>
<accession>A0A839GLL2</accession>
<evidence type="ECO:0008006" key="4">
    <source>
        <dbReference type="Google" id="ProtNLM"/>
    </source>
</evidence>
<dbReference type="EMBL" id="JACJIQ010000002">
    <property type="protein sequence ID" value="MBA9075866.1"/>
    <property type="molecule type" value="Genomic_DNA"/>
</dbReference>